<evidence type="ECO:0000259" key="6">
    <source>
        <dbReference type="PROSITE" id="PS50011"/>
    </source>
</evidence>
<dbReference type="Proteomes" id="UP000241890">
    <property type="component" value="Unassembled WGS sequence"/>
</dbReference>
<dbReference type="GO" id="GO:0004672">
    <property type="term" value="F:protein kinase activity"/>
    <property type="evidence" value="ECO:0007669"/>
    <property type="project" value="InterPro"/>
</dbReference>
<protein>
    <submittedName>
        <fullName evidence="8">Protein kinase, putative</fullName>
    </submittedName>
</protein>
<reference evidence="8 9" key="1">
    <citation type="submission" date="2017-12" db="EMBL/GenBank/DDBJ databases">
        <title>Sequencing, de novo assembly and annotation of complete genome of a new Thraustochytrid species, strain FCC1311.</title>
        <authorList>
            <person name="Sedici K."/>
            <person name="Godart F."/>
            <person name="Aiese Cigliano R."/>
            <person name="Sanseverino W."/>
            <person name="Barakat M."/>
            <person name="Ortet P."/>
            <person name="Marechal E."/>
            <person name="Cagnac O."/>
            <person name="Amato A."/>
        </authorList>
    </citation>
    <scope>NUCLEOTIDE SEQUENCE [LARGE SCALE GENOMIC DNA]</scope>
</reference>
<dbReference type="SMART" id="SM00220">
    <property type="entry name" value="S_TKc"/>
    <property type="match status" value="1"/>
</dbReference>
<organism evidence="8 9">
    <name type="scientific">Hondaea fermentalgiana</name>
    <dbReference type="NCBI Taxonomy" id="2315210"/>
    <lineage>
        <taxon>Eukaryota</taxon>
        <taxon>Sar</taxon>
        <taxon>Stramenopiles</taxon>
        <taxon>Bigyra</taxon>
        <taxon>Labyrinthulomycetes</taxon>
        <taxon>Thraustochytrida</taxon>
        <taxon>Thraustochytriidae</taxon>
        <taxon>Hondaea</taxon>
    </lineage>
</organism>
<dbReference type="SUPFAM" id="SSF56112">
    <property type="entry name" value="Protein kinase-like (PK-like)"/>
    <property type="match status" value="1"/>
</dbReference>
<evidence type="ECO:0000313" key="9">
    <source>
        <dbReference type="Proteomes" id="UP000241890"/>
    </source>
</evidence>
<accession>A0A2R5GD11</accession>
<feature type="domain" description="Cyclic nucleotide-binding" evidence="7">
    <location>
        <begin position="577"/>
        <end position="665"/>
    </location>
</feature>
<dbReference type="PROSITE" id="PS00108">
    <property type="entry name" value="PROTEIN_KINASE_ST"/>
    <property type="match status" value="1"/>
</dbReference>
<dbReference type="InterPro" id="IPR017441">
    <property type="entry name" value="Protein_kinase_ATP_BS"/>
</dbReference>
<dbReference type="SMART" id="SM00100">
    <property type="entry name" value="cNMP"/>
    <property type="match status" value="2"/>
</dbReference>
<comment type="caution">
    <text evidence="8">The sequence shown here is derived from an EMBL/GenBank/DDBJ whole genome shotgun (WGS) entry which is preliminary data.</text>
</comment>
<dbReference type="GO" id="GO:0005524">
    <property type="term" value="F:ATP binding"/>
    <property type="evidence" value="ECO:0007669"/>
    <property type="project" value="UniProtKB-UniRule"/>
</dbReference>
<dbReference type="EMBL" id="BEYU01000033">
    <property type="protein sequence ID" value="GBG27588.1"/>
    <property type="molecule type" value="Genomic_DNA"/>
</dbReference>
<dbReference type="PROSITE" id="PS50042">
    <property type="entry name" value="CNMP_BINDING_3"/>
    <property type="match status" value="2"/>
</dbReference>
<dbReference type="InterPro" id="IPR008271">
    <property type="entry name" value="Ser/Thr_kinase_AS"/>
</dbReference>
<dbReference type="InterPro" id="IPR000719">
    <property type="entry name" value="Prot_kinase_dom"/>
</dbReference>
<keyword evidence="9" id="KW-1185">Reference proteome</keyword>
<evidence type="ECO:0000256" key="4">
    <source>
        <dbReference type="ARBA" id="ARBA00022992"/>
    </source>
</evidence>
<evidence type="ECO:0000256" key="1">
    <source>
        <dbReference type="ARBA" id="ARBA00022535"/>
    </source>
</evidence>
<evidence type="ECO:0000313" key="8">
    <source>
        <dbReference type="EMBL" id="GBG27588.1"/>
    </source>
</evidence>
<feature type="binding site" evidence="5">
    <location>
        <position position="104"/>
    </location>
    <ligand>
        <name>ATP</name>
        <dbReference type="ChEBI" id="CHEBI:30616"/>
    </ligand>
</feature>
<dbReference type="InterPro" id="IPR018490">
    <property type="entry name" value="cNMP-bd_dom_sf"/>
</dbReference>
<dbReference type="OrthoDB" id="541276at2759"/>
<dbReference type="GO" id="GO:0030553">
    <property type="term" value="F:cGMP binding"/>
    <property type="evidence" value="ECO:0007669"/>
    <property type="project" value="UniProtKB-KW"/>
</dbReference>
<keyword evidence="8" id="KW-0418">Kinase</keyword>
<keyword evidence="1" id="KW-0140">cGMP</keyword>
<dbReference type="PROSITE" id="PS50011">
    <property type="entry name" value="PROTEIN_KINASE_DOM"/>
    <property type="match status" value="1"/>
</dbReference>
<dbReference type="PANTHER" id="PTHR24347">
    <property type="entry name" value="SERINE/THREONINE-PROTEIN KINASE"/>
    <property type="match status" value="1"/>
</dbReference>
<dbReference type="Pfam" id="PF00027">
    <property type="entry name" value="cNMP_binding"/>
    <property type="match status" value="1"/>
</dbReference>
<dbReference type="Gene3D" id="1.10.510.10">
    <property type="entry name" value="Transferase(Phosphotransferase) domain 1"/>
    <property type="match status" value="2"/>
</dbReference>
<dbReference type="CDD" id="cd00038">
    <property type="entry name" value="CAP_ED"/>
    <property type="match status" value="1"/>
</dbReference>
<feature type="domain" description="Cyclic nucleotide-binding" evidence="7">
    <location>
        <begin position="681"/>
        <end position="729"/>
    </location>
</feature>
<dbReference type="Pfam" id="PF00069">
    <property type="entry name" value="Pkinase"/>
    <property type="match status" value="2"/>
</dbReference>
<proteinExistence type="predicted"/>
<name>A0A2R5GD11_9STRA</name>
<feature type="domain" description="Protein kinase" evidence="6">
    <location>
        <begin position="76"/>
        <end position="432"/>
    </location>
</feature>
<dbReference type="PROSITE" id="PS00107">
    <property type="entry name" value="PROTEIN_KINASE_ATP"/>
    <property type="match status" value="1"/>
</dbReference>
<keyword evidence="8" id="KW-0808">Transferase</keyword>
<evidence type="ECO:0000256" key="2">
    <source>
        <dbReference type="ARBA" id="ARBA00022741"/>
    </source>
</evidence>
<dbReference type="InParanoid" id="A0A2R5GD11"/>
<dbReference type="InterPro" id="IPR000595">
    <property type="entry name" value="cNMP-bd_dom"/>
</dbReference>
<keyword evidence="3 5" id="KW-0067">ATP-binding</keyword>
<evidence type="ECO:0000256" key="3">
    <source>
        <dbReference type="ARBA" id="ARBA00022840"/>
    </source>
</evidence>
<keyword evidence="2 5" id="KW-0547">Nucleotide-binding</keyword>
<gene>
    <name evidence="8" type="ORF">FCC1311_038112</name>
</gene>
<dbReference type="AlphaFoldDB" id="A0A2R5GD11"/>
<keyword evidence="4" id="KW-0142">cGMP-binding</keyword>
<dbReference type="Gene3D" id="2.60.120.10">
    <property type="entry name" value="Jelly Rolls"/>
    <property type="match status" value="2"/>
</dbReference>
<dbReference type="InterPro" id="IPR014710">
    <property type="entry name" value="RmlC-like_jellyroll"/>
</dbReference>
<evidence type="ECO:0000259" key="7">
    <source>
        <dbReference type="PROSITE" id="PS50042"/>
    </source>
</evidence>
<sequence>MERLGKAEERLGGVGTELEDCARSVRKGQRPAEGASLISERVTLEELNARYQLQAVTSKGKSKEGIQHEFDKEGSLPARFLLGSGAYGQVVKAKDSAGRPVAIKVVNRQAMALDSLQNEIEALTLARRHPNVTELIEVLFCPESDRYYLVTEFCGGGELFDRLIDKGPYNEFEAAKLVERVASALNYLHQCGFAHMDVKPENLMFSGVQGRRDGDIRLIDFGMCKRLDSFKEQGVTHMTSNVGTTPYLPSEILLQLEAERRPHLRSNGGPLAGSKAQESGVAQAGGVAGGVAGGISTNSIARGGVGIGVGVGVGGGEAEKKNARKRKVDIELLSDPRACDMWSLGIIIYILLLGCHPFDRSGDAEDDEIAARAVLGSDTSDDDPKASPPRFTFDVHRRVQLSADAKDLITRLLDPNPATRLRSHEVIKHPWLQRARRVGLSQHRSLMSKWHEGKASKDLRGNTAVKVGQALERDTLAHRAVSSAMLVASLAARKEIDPQAVSGRDAQSVSKAGTTQDVARMSDKEANLAARDQFFKESYSVLRAANWGEELTGSVDVLSLSFDDFVRSVKREHSFKYSSGETIFQGGDDAEGIFILLSGQAQVEYNAESAQAGSPARHVVSELQPGDVFGEAAILDGRDFRNATVRCLTPVRVLFWSRDDFVRVMCGTNALCLGLEEHLRHRQNMRARRLLELLDPSAFETYVVKAGESLYNEGDLPDALYVVESGVIRTWIDPRRSQGGRDNGGDDRLHDMRPVARVKGAAQRFLTRMQEKVQITRSKPENSKANDLVPLREYHEGALVGTDALASSARISTATCVNDVTVTRVERAKLAHLAAQESSLHNTMLRLSRRDNEEKLARLRAASTSVFRDFEASAKPSELSDLVKAVERQLLRRQSMQFLPSKGSA</sequence>
<dbReference type="SUPFAM" id="SSF51206">
    <property type="entry name" value="cAMP-binding domain-like"/>
    <property type="match status" value="2"/>
</dbReference>
<evidence type="ECO:0000256" key="5">
    <source>
        <dbReference type="PROSITE-ProRule" id="PRU10141"/>
    </source>
</evidence>
<dbReference type="InterPro" id="IPR011009">
    <property type="entry name" value="Kinase-like_dom_sf"/>
</dbReference>